<name>A0A4P9W591_9FUNG</name>
<accession>A0A4P9W591</accession>
<dbReference type="Proteomes" id="UP000269721">
    <property type="component" value="Unassembled WGS sequence"/>
</dbReference>
<feature type="compositionally biased region" description="Polar residues" evidence="1">
    <location>
        <begin position="172"/>
        <end position="183"/>
    </location>
</feature>
<dbReference type="EMBL" id="KZ997438">
    <property type="protein sequence ID" value="RKO87414.1"/>
    <property type="molecule type" value="Genomic_DNA"/>
</dbReference>
<sequence>EPKMGAAGDIKMLVGKLAEYRFIDSANVDPQTFLRVGDRACSPTLGTRPLNLMAKAPKMMKMTKLNQHRSALNFQHPPYNPHEHLAIIQDADGICALGPRQQKHIQPIPFDRDVQFLQEMDHGIPREKEYVGAGMIIMLPVILMFRLCDWGKLGDGHERRKQTRRAAIPNRSYGQSQQTGRWTSHNRKIVPPKVNALDFSIPGGNESNVSLNVCSRGGSSGVCYGLVMRRGNVLFASTRPNAEALYRSVADEAKPDAVDLAKVDRGGPDSRLWAKTWIA</sequence>
<organism evidence="2 3">
    <name type="scientific">Blyttiomyces helicus</name>
    <dbReference type="NCBI Taxonomy" id="388810"/>
    <lineage>
        <taxon>Eukaryota</taxon>
        <taxon>Fungi</taxon>
        <taxon>Fungi incertae sedis</taxon>
        <taxon>Chytridiomycota</taxon>
        <taxon>Chytridiomycota incertae sedis</taxon>
        <taxon>Chytridiomycetes</taxon>
        <taxon>Chytridiomycetes incertae sedis</taxon>
        <taxon>Blyttiomyces</taxon>
    </lineage>
</organism>
<reference evidence="3" key="1">
    <citation type="journal article" date="2018" name="Nat. Microbiol.">
        <title>Leveraging single-cell genomics to expand the fungal tree of life.</title>
        <authorList>
            <person name="Ahrendt S.R."/>
            <person name="Quandt C.A."/>
            <person name="Ciobanu D."/>
            <person name="Clum A."/>
            <person name="Salamov A."/>
            <person name="Andreopoulos B."/>
            <person name="Cheng J.F."/>
            <person name="Woyke T."/>
            <person name="Pelin A."/>
            <person name="Henrissat B."/>
            <person name="Reynolds N.K."/>
            <person name="Benny G.L."/>
            <person name="Smith M.E."/>
            <person name="James T.Y."/>
            <person name="Grigoriev I.V."/>
        </authorList>
    </citation>
    <scope>NUCLEOTIDE SEQUENCE [LARGE SCALE GENOMIC DNA]</scope>
</reference>
<keyword evidence="3" id="KW-1185">Reference proteome</keyword>
<feature type="region of interest" description="Disordered" evidence="1">
    <location>
        <begin position="159"/>
        <end position="183"/>
    </location>
</feature>
<feature type="non-terminal residue" evidence="2">
    <location>
        <position position="1"/>
    </location>
</feature>
<dbReference type="AlphaFoldDB" id="A0A4P9W591"/>
<gene>
    <name evidence="2" type="ORF">BDK51DRAFT_25570</name>
</gene>
<protein>
    <submittedName>
        <fullName evidence="2">Uncharacterized protein</fullName>
    </submittedName>
</protein>
<evidence type="ECO:0000256" key="1">
    <source>
        <dbReference type="SAM" id="MobiDB-lite"/>
    </source>
</evidence>
<proteinExistence type="predicted"/>
<evidence type="ECO:0000313" key="2">
    <source>
        <dbReference type="EMBL" id="RKO87414.1"/>
    </source>
</evidence>
<evidence type="ECO:0000313" key="3">
    <source>
        <dbReference type="Proteomes" id="UP000269721"/>
    </source>
</evidence>